<dbReference type="STRING" id="796925.A0A137P1J4"/>
<dbReference type="InterPro" id="IPR051492">
    <property type="entry name" value="Dynamin-Rho_GEF"/>
</dbReference>
<feature type="compositionally biased region" description="Low complexity" evidence="1">
    <location>
        <begin position="21"/>
        <end position="48"/>
    </location>
</feature>
<dbReference type="InterPro" id="IPR000219">
    <property type="entry name" value="DH_dom"/>
</dbReference>
<evidence type="ECO:0000313" key="3">
    <source>
        <dbReference type="EMBL" id="KXN68828.1"/>
    </source>
</evidence>
<sequence>MDSKLQNTRSPPERPLPNLPPTFRNNNNTNIDTNNSPKYPSNFNNNHNISNISVDSELNHKMPHLKISQVRSLPSSSLPNTTGFLKDCSSTDSSPPSSSSWEPDSRLKNKSNVETKSLTFQQSRLMFENLSKSQENRSTPNLQLLKAQSKIERQFSSDLLPRKQPPPNFPLLANQNKFNRPSTMVEVTNSSSLVNSTIEPNTSPYSSLYTQERTNYHRPQFSSVRSPSSLSKVSNETNAYDSSLSDTVVPSLNPTPFLVPNRTQSLKNLEARQSSIININNNNNGIENRPESRISDSSLDSSIRSINSDTSQRKNVINELISTEVAYCNDLKIIEKHYLLPCLENSHIFAEKDIKLVFYNLKEIIECSKTLQNSFNENDFMVGHSFMDNLELIRKVYLEYFKAHELSMLRLQELYQNTDVKNFFQGCDENLRGQTSAWDLNSLLIKPAQRFLKYPLLIKELIVNTNNRDPDYAKLQKAFLSLQEMADKFNDLKKRREFIDQIVGAKKKDIDLRSGFNKKIIRRAQKLKMVTGIVEATVDNEYVSIVNEIFKQEKGIRIFLESITNWYENVKLFLHSKEQLAIAFQEAYSVSTGKLETESIAGSIIKAGKYASLVKRYADAERNILVSIFIG</sequence>
<dbReference type="GO" id="GO:0005737">
    <property type="term" value="C:cytoplasm"/>
    <property type="evidence" value="ECO:0007669"/>
    <property type="project" value="TreeGrafter"/>
</dbReference>
<dbReference type="InterPro" id="IPR035899">
    <property type="entry name" value="DBL_dom_sf"/>
</dbReference>
<feature type="domain" description="DH" evidence="2">
    <location>
        <begin position="312"/>
        <end position="492"/>
    </location>
</feature>
<dbReference type="InterPro" id="IPR027267">
    <property type="entry name" value="AH/BAR_dom_sf"/>
</dbReference>
<feature type="compositionally biased region" description="Polar residues" evidence="1">
    <location>
        <begin position="1"/>
        <end position="10"/>
    </location>
</feature>
<feature type="region of interest" description="Disordered" evidence="1">
    <location>
        <begin position="218"/>
        <end position="245"/>
    </location>
</feature>
<feature type="region of interest" description="Disordered" evidence="1">
    <location>
        <begin position="1"/>
        <end position="48"/>
    </location>
</feature>
<keyword evidence="4" id="KW-1185">Reference proteome</keyword>
<organism evidence="3 4">
    <name type="scientific">Conidiobolus coronatus (strain ATCC 28846 / CBS 209.66 / NRRL 28638)</name>
    <name type="common">Delacroixia coronata</name>
    <dbReference type="NCBI Taxonomy" id="796925"/>
    <lineage>
        <taxon>Eukaryota</taxon>
        <taxon>Fungi</taxon>
        <taxon>Fungi incertae sedis</taxon>
        <taxon>Zoopagomycota</taxon>
        <taxon>Entomophthoromycotina</taxon>
        <taxon>Entomophthoromycetes</taxon>
        <taxon>Entomophthorales</taxon>
        <taxon>Ancylistaceae</taxon>
        <taxon>Conidiobolus</taxon>
    </lineage>
</organism>
<dbReference type="PANTHER" id="PTHR22834:SF20">
    <property type="entry name" value="SH3 DOMAIN-CONTAINING PROTEIN"/>
    <property type="match status" value="1"/>
</dbReference>
<dbReference type="AlphaFoldDB" id="A0A137P1J4"/>
<feature type="compositionally biased region" description="Low complexity" evidence="1">
    <location>
        <begin position="222"/>
        <end position="234"/>
    </location>
</feature>
<dbReference type="PANTHER" id="PTHR22834">
    <property type="entry name" value="NUCLEAR FUSION PROTEIN FUS2"/>
    <property type="match status" value="1"/>
</dbReference>
<dbReference type="CDD" id="cd00160">
    <property type="entry name" value="RhoGEF"/>
    <property type="match status" value="1"/>
</dbReference>
<dbReference type="Gene3D" id="1.20.1270.60">
    <property type="entry name" value="Arfaptin homology (AH) domain/BAR domain"/>
    <property type="match status" value="1"/>
</dbReference>
<dbReference type="GO" id="GO:0005085">
    <property type="term" value="F:guanyl-nucleotide exchange factor activity"/>
    <property type="evidence" value="ECO:0007669"/>
    <property type="project" value="InterPro"/>
</dbReference>
<dbReference type="GO" id="GO:0031991">
    <property type="term" value="P:regulation of actomyosin contractile ring contraction"/>
    <property type="evidence" value="ECO:0007669"/>
    <property type="project" value="TreeGrafter"/>
</dbReference>
<feature type="region of interest" description="Disordered" evidence="1">
    <location>
        <begin position="69"/>
        <end position="115"/>
    </location>
</feature>
<dbReference type="SUPFAM" id="SSF48065">
    <property type="entry name" value="DBL homology domain (DH-domain)"/>
    <property type="match status" value="1"/>
</dbReference>
<evidence type="ECO:0000259" key="2">
    <source>
        <dbReference type="PROSITE" id="PS50010"/>
    </source>
</evidence>
<dbReference type="Gene3D" id="1.20.900.10">
    <property type="entry name" value="Dbl homology (DH) domain"/>
    <property type="match status" value="1"/>
</dbReference>
<feature type="compositionally biased region" description="Polar residues" evidence="1">
    <location>
        <begin position="69"/>
        <end position="83"/>
    </location>
</feature>
<reference evidence="3 4" key="1">
    <citation type="journal article" date="2015" name="Genome Biol. Evol.">
        <title>Phylogenomic analyses indicate that early fungi evolved digesting cell walls of algal ancestors of land plants.</title>
        <authorList>
            <person name="Chang Y."/>
            <person name="Wang S."/>
            <person name="Sekimoto S."/>
            <person name="Aerts A.L."/>
            <person name="Choi C."/>
            <person name="Clum A."/>
            <person name="LaButti K.M."/>
            <person name="Lindquist E.A."/>
            <person name="Yee Ngan C."/>
            <person name="Ohm R.A."/>
            <person name="Salamov A.A."/>
            <person name="Grigoriev I.V."/>
            <person name="Spatafora J.W."/>
            <person name="Berbee M.L."/>
        </authorList>
    </citation>
    <scope>NUCLEOTIDE SEQUENCE [LARGE SCALE GENOMIC DNA]</scope>
    <source>
        <strain evidence="3 4">NRRL 28638</strain>
    </source>
</reference>
<feature type="compositionally biased region" description="Polar residues" evidence="1">
    <location>
        <begin position="235"/>
        <end position="245"/>
    </location>
</feature>
<dbReference type="PROSITE" id="PS50010">
    <property type="entry name" value="DH_2"/>
    <property type="match status" value="1"/>
</dbReference>
<dbReference type="Pfam" id="PF00621">
    <property type="entry name" value="RhoGEF"/>
    <property type="match status" value="1"/>
</dbReference>
<protein>
    <submittedName>
        <fullName evidence="3">Dbl homology domain-containing protein</fullName>
    </submittedName>
</protein>
<gene>
    <name evidence="3" type="ORF">CONCODRAFT_71965</name>
</gene>
<evidence type="ECO:0000256" key="1">
    <source>
        <dbReference type="SAM" id="MobiDB-lite"/>
    </source>
</evidence>
<dbReference type="OrthoDB" id="10256089at2759"/>
<accession>A0A137P1J4</accession>
<dbReference type="Proteomes" id="UP000070444">
    <property type="component" value="Unassembled WGS sequence"/>
</dbReference>
<evidence type="ECO:0000313" key="4">
    <source>
        <dbReference type="Proteomes" id="UP000070444"/>
    </source>
</evidence>
<proteinExistence type="predicted"/>
<feature type="region of interest" description="Disordered" evidence="1">
    <location>
        <begin position="281"/>
        <end position="300"/>
    </location>
</feature>
<feature type="compositionally biased region" description="Basic and acidic residues" evidence="1">
    <location>
        <begin position="103"/>
        <end position="113"/>
    </location>
</feature>
<dbReference type="GO" id="GO:0032955">
    <property type="term" value="P:regulation of division septum assembly"/>
    <property type="evidence" value="ECO:0007669"/>
    <property type="project" value="TreeGrafter"/>
</dbReference>
<dbReference type="SMART" id="SM00325">
    <property type="entry name" value="RhoGEF"/>
    <property type="match status" value="1"/>
</dbReference>
<feature type="compositionally biased region" description="Low complexity" evidence="1">
    <location>
        <begin position="87"/>
        <end position="102"/>
    </location>
</feature>
<name>A0A137P1J4_CONC2</name>
<dbReference type="EMBL" id="KQ964559">
    <property type="protein sequence ID" value="KXN68828.1"/>
    <property type="molecule type" value="Genomic_DNA"/>
</dbReference>